<dbReference type="PANTHER" id="PTHR13382">
    <property type="entry name" value="MITOCHONDRIAL ATP SYNTHASE COUPLING FACTOR B"/>
    <property type="match status" value="1"/>
</dbReference>
<dbReference type="Proteomes" id="UP000828390">
    <property type="component" value="Unassembled WGS sequence"/>
</dbReference>
<comment type="function">
    <text evidence="1">Catalyzes the last step of tRNA splicing, the transfer of the splice junction 2'-phosphate from ligated tRNA to NAD to produce ADP-ribose 1''-2'' cyclic phosphate.</text>
</comment>
<dbReference type="EC" id="2.7.1.160" evidence="2"/>
<dbReference type="OrthoDB" id="419694at2759"/>
<proteinExistence type="predicted"/>
<evidence type="ECO:0000313" key="4">
    <source>
        <dbReference type="EMBL" id="KAH3886603.1"/>
    </source>
</evidence>
<name>A0A9D4S168_DREPO</name>
<dbReference type="InterPro" id="IPR042080">
    <property type="entry name" value="RNA_2'-PTrans_N"/>
</dbReference>
<dbReference type="GO" id="GO:0005737">
    <property type="term" value="C:cytoplasm"/>
    <property type="evidence" value="ECO:0007669"/>
    <property type="project" value="TreeGrafter"/>
</dbReference>
<dbReference type="EMBL" id="JAIWYP010000001">
    <property type="protein sequence ID" value="KAH3886603.1"/>
    <property type="molecule type" value="Genomic_DNA"/>
</dbReference>
<dbReference type="InterPro" id="IPR050648">
    <property type="entry name" value="F-box_LRR-repeat"/>
</dbReference>
<dbReference type="AlphaFoldDB" id="A0A9D4S168"/>
<evidence type="ECO:0000256" key="2">
    <source>
        <dbReference type="ARBA" id="ARBA00012007"/>
    </source>
</evidence>
<dbReference type="SUPFAM" id="SSF56399">
    <property type="entry name" value="ADP-ribosylation"/>
    <property type="match status" value="1"/>
</dbReference>
<dbReference type="SMART" id="SM00367">
    <property type="entry name" value="LRR_CC"/>
    <property type="match status" value="3"/>
</dbReference>
<organism evidence="4 5">
    <name type="scientific">Dreissena polymorpha</name>
    <name type="common">Zebra mussel</name>
    <name type="synonym">Mytilus polymorpha</name>
    <dbReference type="NCBI Taxonomy" id="45954"/>
    <lineage>
        <taxon>Eukaryota</taxon>
        <taxon>Metazoa</taxon>
        <taxon>Spiralia</taxon>
        <taxon>Lophotrochozoa</taxon>
        <taxon>Mollusca</taxon>
        <taxon>Bivalvia</taxon>
        <taxon>Autobranchia</taxon>
        <taxon>Heteroconchia</taxon>
        <taxon>Euheterodonta</taxon>
        <taxon>Imparidentia</taxon>
        <taxon>Neoheterodontei</taxon>
        <taxon>Myida</taxon>
        <taxon>Dreissenoidea</taxon>
        <taxon>Dreissenidae</taxon>
        <taxon>Dreissena</taxon>
    </lineage>
</organism>
<reference evidence="4" key="2">
    <citation type="submission" date="2020-11" db="EMBL/GenBank/DDBJ databases">
        <authorList>
            <person name="McCartney M.A."/>
            <person name="Auch B."/>
            <person name="Kono T."/>
            <person name="Mallez S."/>
            <person name="Becker A."/>
            <person name="Gohl D.M."/>
            <person name="Silverstein K.A.T."/>
            <person name="Koren S."/>
            <person name="Bechman K.B."/>
            <person name="Herman A."/>
            <person name="Abrahante J.E."/>
            <person name="Garbe J."/>
        </authorList>
    </citation>
    <scope>NUCLEOTIDE SEQUENCE</scope>
    <source>
        <strain evidence="4">Duluth1</strain>
        <tissue evidence="4">Whole animal</tissue>
    </source>
</reference>
<accession>A0A9D4S168</accession>
<dbReference type="Gene3D" id="3.80.10.10">
    <property type="entry name" value="Ribonuclease Inhibitor"/>
    <property type="match status" value="1"/>
</dbReference>
<keyword evidence="5" id="KW-1185">Reference proteome</keyword>
<comment type="caution">
    <text evidence="4">The sequence shown here is derived from an EMBL/GenBank/DDBJ whole genome shotgun (WGS) entry which is preliminary data.</text>
</comment>
<dbReference type="Gene3D" id="1.10.10.970">
    <property type="entry name" value="RNA 2'-phosphotransferase, Tpt1/KptA family, N-terminal domain"/>
    <property type="match status" value="1"/>
</dbReference>
<comment type="catalytic activity">
    <reaction evidence="3">
        <text>2'-phospho-[ligated tRNA] + NAD(+) = mature tRNA + ADP-alpha-D-ribose 1'',2''-cyclic phosphate + nicotinamide</text>
        <dbReference type="Rhea" id="RHEA:23324"/>
        <dbReference type="Rhea" id="RHEA-COMP:11106"/>
        <dbReference type="Rhea" id="RHEA-COMP:11107"/>
        <dbReference type="ChEBI" id="CHEBI:17154"/>
        <dbReference type="ChEBI" id="CHEBI:57540"/>
        <dbReference type="ChEBI" id="CHEBI:76596"/>
        <dbReference type="ChEBI" id="CHEBI:82883"/>
        <dbReference type="ChEBI" id="CHEBI:85027"/>
        <dbReference type="EC" id="2.7.1.160"/>
    </reaction>
</comment>
<dbReference type="GO" id="GO:0000215">
    <property type="term" value="F:tRNA 2'-phosphotransferase activity"/>
    <property type="evidence" value="ECO:0007669"/>
    <property type="project" value="UniProtKB-EC"/>
</dbReference>
<reference evidence="4" key="1">
    <citation type="journal article" date="2019" name="bioRxiv">
        <title>The Genome of the Zebra Mussel, Dreissena polymorpha: A Resource for Invasive Species Research.</title>
        <authorList>
            <person name="McCartney M.A."/>
            <person name="Auch B."/>
            <person name="Kono T."/>
            <person name="Mallez S."/>
            <person name="Zhang Y."/>
            <person name="Obille A."/>
            <person name="Becker A."/>
            <person name="Abrahante J.E."/>
            <person name="Garbe J."/>
            <person name="Badalamenti J.P."/>
            <person name="Herman A."/>
            <person name="Mangelson H."/>
            <person name="Liachko I."/>
            <person name="Sullivan S."/>
            <person name="Sone E.D."/>
            <person name="Koren S."/>
            <person name="Silverstein K.A.T."/>
            <person name="Beckman K.B."/>
            <person name="Gohl D.M."/>
        </authorList>
    </citation>
    <scope>NUCLEOTIDE SEQUENCE</scope>
    <source>
        <strain evidence="4">Duluth1</strain>
        <tissue evidence="4">Whole animal</tissue>
    </source>
</reference>
<protein>
    <recommendedName>
        <fullName evidence="2">2'-phosphotransferase</fullName>
        <ecNumber evidence="2">2.7.1.160</ecNumber>
    </recommendedName>
</protein>
<dbReference type="InterPro" id="IPR002745">
    <property type="entry name" value="Ptrans_KptA/Tpt1"/>
</dbReference>
<gene>
    <name evidence="4" type="ORF">DPMN_010614</name>
</gene>
<evidence type="ECO:0000313" key="5">
    <source>
        <dbReference type="Proteomes" id="UP000828390"/>
    </source>
</evidence>
<dbReference type="SUPFAM" id="SSF52047">
    <property type="entry name" value="RNI-like"/>
    <property type="match status" value="1"/>
</dbReference>
<evidence type="ECO:0000256" key="3">
    <source>
        <dbReference type="ARBA" id="ARBA00047949"/>
    </source>
</evidence>
<evidence type="ECO:0000256" key="1">
    <source>
        <dbReference type="ARBA" id="ARBA00003343"/>
    </source>
</evidence>
<dbReference type="InterPro" id="IPR006553">
    <property type="entry name" value="Leu-rich_rpt_Cys-con_subtyp"/>
</dbReference>
<dbReference type="Pfam" id="PF01885">
    <property type="entry name" value="PTS_2-RNA"/>
    <property type="match status" value="1"/>
</dbReference>
<sequence length="319" mass="36296">MASEVNQYSDRLCKRLCYVLRYGAHKEGLQVYEGGFIGLPELMALNIMRRNTEAEVLAEVAASISHRGTRRFEIKLQDGRTFIRALNHRNFEESPYHAGTHVKSLLQTTIDYVVNNLSEYDLTDFPDEHIINKMIFQLKRKKKLNARNFTSLLVPALEHLDLSCDVYVTPGILKTMWSTCTNLRVLILKDCGYIMTDAIVETLFKKLTHLESVSLTACKHITDKSLASIVKYGHNLRELNVSFIKTFSNAAILDLLCNCKKLTMLDIFDAEVNTETRALIPEVARQRGIKVVLKGLHDSDPDVTFENPSCLLPTFGKIW</sequence>
<dbReference type="InterPro" id="IPR032675">
    <property type="entry name" value="LRR_dom_sf"/>
</dbReference>